<dbReference type="Pfam" id="PF13280">
    <property type="entry name" value="WYL"/>
    <property type="match status" value="1"/>
</dbReference>
<evidence type="ECO:0000259" key="1">
    <source>
        <dbReference type="Pfam" id="PF13280"/>
    </source>
</evidence>
<feature type="domain" description="WYL" evidence="1">
    <location>
        <begin position="164"/>
        <end position="232"/>
    </location>
</feature>
<organism evidence="2 3">
    <name type="scientific">Corynebacterium choanae</name>
    <dbReference type="NCBI Taxonomy" id="1862358"/>
    <lineage>
        <taxon>Bacteria</taxon>
        <taxon>Bacillati</taxon>
        <taxon>Actinomycetota</taxon>
        <taxon>Actinomycetes</taxon>
        <taxon>Mycobacteriales</taxon>
        <taxon>Corynebacteriaceae</taxon>
        <taxon>Corynebacterium</taxon>
    </lineage>
</organism>
<dbReference type="Proteomes" id="UP000269019">
    <property type="component" value="Chromosome"/>
</dbReference>
<dbReference type="AlphaFoldDB" id="A0A3G6J716"/>
<evidence type="ECO:0000313" key="3">
    <source>
        <dbReference type="Proteomes" id="UP000269019"/>
    </source>
</evidence>
<dbReference type="PANTHER" id="PTHR34580:SF3">
    <property type="entry name" value="PROTEIN PAFB"/>
    <property type="match status" value="1"/>
</dbReference>
<proteinExistence type="predicted"/>
<dbReference type="EMBL" id="CP033896">
    <property type="protein sequence ID" value="AZA13563.1"/>
    <property type="molecule type" value="Genomic_DNA"/>
</dbReference>
<sequence length="362" mass="39575">MSATKQQKQAQRVERLTNLWLTLLQGPPEGLQVDWLIRNIPGYLDHARQDIDSKARMRLERDTLLLIRQGLPLKKIPSRNTQKESSRYKVEHSSYELPHIDFTPAEQRVLAMVGSVISSGELQLLSNNALLKLRAAELVDGMDIDPAEVATWSAATGQEIQQLETFAKLSQAIAGNFQVKFSYSSHAAAVPEQRRFAPWGIVNVHGRRYCVGFDLGREAVRTFRIVNITEVKLLRQPSPQLPPDDVSLTELVAQALRSMRVTVDATVTVGAAPNVAVQEVLAAGGVEPPVSDTASVTLPNIDRRNLVEVALREGGQMVVTSPTDVVAEVARGYKKLIAAHEQVLAEVTSESGQVVDGGASLA</sequence>
<dbReference type="PROSITE" id="PS52050">
    <property type="entry name" value="WYL"/>
    <property type="match status" value="1"/>
</dbReference>
<dbReference type="KEGG" id="ccho:CCHOA_05815"/>
<keyword evidence="3" id="KW-1185">Reference proteome</keyword>
<dbReference type="PANTHER" id="PTHR34580">
    <property type="match status" value="1"/>
</dbReference>
<accession>A0A3G6J716</accession>
<reference evidence="2 3" key="1">
    <citation type="submission" date="2018-11" db="EMBL/GenBank/DDBJ databases">
        <authorList>
            <person name="Kleinhagauer T."/>
            <person name="Glaeser S.P."/>
            <person name="Spergser J."/>
            <person name="Ruckert C."/>
            <person name="Kaempfer P."/>
            <person name="Busse H.-J."/>
        </authorList>
    </citation>
    <scope>NUCLEOTIDE SEQUENCE [LARGE SCALE GENOMIC DNA]</scope>
    <source>
        <strain evidence="2 3">200CH</strain>
    </source>
</reference>
<gene>
    <name evidence="2" type="ORF">CCHOA_05815</name>
</gene>
<dbReference type="OrthoDB" id="3268930at2"/>
<evidence type="ECO:0000313" key="2">
    <source>
        <dbReference type="EMBL" id="AZA13563.1"/>
    </source>
</evidence>
<dbReference type="InterPro" id="IPR051534">
    <property type="entry name" value="CBASS_pafABC_assoc_protein"/>
</dbReference>
<name>A0A3G6J716_9CORY</name>
<dbReference type="RefSeq" id="WP_123927815.1">
    <property type="nucleotide sequence ID" value="NZ_CP033896.1"/>
</dbReference>
<dbReference type="InterPro" id="IPR026881">
    <property type="entry name" value="WYL_dom"/>
</dbReference>
<protein>
    <recommendedName>
        <fullName evidence="1">WYL domain-containing protein</fullName>
    </recommendedName>
</protein>